<evidence type="ECO:0000313" key="2">
    <source>
        <dbReference type="EMBL" id="ORY76084.1"/>
    </source>
</evidence>
<dbReference type="RefSeq" id="XP_040722537.1">
    <property type="nucleotide sequence ID" value="XM_040870104.1"/>
</dbReference>
<gene>
    <name evidence="2" type="ORF">BCR37DRAFT_383737</name>
</gene>
<name>A0A1Y2EXX2_PROLT</name>
<keyword evidence="1" id="KW-0732">Signal</keyword>
<keyword evidence="3" id="KW-1185">Reference proteome</keyword>
<feature type="signal peptide" evidence="1">
    <location>
        <begin position="1"/>
        <end position="24"/>
    </location>
</feature>
<organism evidence="2 3">
    <name type="scientific">Protomyces lactucae-debilis</name>
    <dbReference type="NCBI Taxonomy" id="2754530"/>
    <lineage>
        <taxon>Eukaryota</taxon>
        <taxon>Fungi</taxon>
        <taxon>Dikarya</taxon>
        <taxon>Ascomycota</taxon>
        <taxon>Taphrinomycotina</taxon>
        <taxon>Taphrinomycetes</taxon>
        <taxon>Taphrinales</taxon>
        <taxon>Protomycetaceae</taxon>
        <taxon>Protomyces</taxon>
    </lineage>
</organism>
<evidence type="ECO:0000256" key="1">
    <source>
        <dbReference type="SAM" id="SignalP"/>
    </source>
</evidence>
<sequence>MIHHLKTMVCPILFVMGFWTLAIAMDGLTKGTQINTCVQPTLTLRKMIHHQGVYKAGQLQGQFAQDTCAEKCETEMARYHDSRVSAHSSADICHAGENICYCVNGAYHSQMAEETPKAEEPGIDNIAGPSFLGFMPYGIPYWAYHVTDPGRMTNANPITVGMLDRAKLRISNKAKSKQQLQSIQCQCFMQVQYLKMRIQGFNLGSQLDEAEGTCGPSAIAKRHEIDSWQSLQPLDSMSGLPIFPCNNPINDQRFCSGVLLPQCKLYPSSINLEIPTAYS</sequence>
<feature type="chain" id="PRO_5012146803" evidence="1">
    <location>
        <begin position="25"/>
        <end position="279"/>
    </location>
</feature>
<dbReference type="Proteomes" id="UP000193685">
    <property type="component" value="Unassembled WGS sequence"/>
</dbReference>
<comment type="caution">
    <text evidence="2">The sequence shown here is derived from an EMBL/GenBank/DDBJ whole genome shotgun (WGS) entry which is preliminary data.</text>
</comment>
<evidence type="ECO:0000313" key="3">
    <source>
        <dbReference type="Proteomes" id="UP000193685"/>
    </source>
</evidence>
<reference evidence="2 3" key="1">
    <citation type="submission" date="2016-07" db="EMBL/GenBank/DDBJ databases">
        <title>Pervasive Adenine N6-methylation of Active Genes in Fungi.</title>
        <authorList>
            <consortium name="DOE Joint Genome Institute"/>
            <person name="Mondo S.J."/>
            <person name="Dannebaum R.O."/>
            <person name="Kuo R.C."/>
            <person name="Labutti K."/>
            <person name="Haridas S."/>
            <person name="Kuo A."/>
            <person name="Salamov A."/>
            <person name="Ahrendt S.R."/>
            <person name="Lipzen A."/>
            <person name="Sullivan W."/>
            <person name="Andreopoulos W.B."/>
            <person name="Clum A."/>
            <person name="Lindquist E."/>
            <person name="Daum C."/>
            <person name="Ramamoorthy G.K."/>
            <person name="Gryganskyi A."/>
            <person name="Culley D."/>
            <person name="Magnuson J.K."/>
            <person name="James T.Y."/>
            <person name="O'Malley M.A."/>
            <person name="Stajich J.E."/>
            <person name="Spatafora J.W."/>
            <person name="Visel A."/>
            <person name="Grigoriev I.V."/>
        </authorList>
    </citation>
    <scope>NUCLEOTIDE SEQUENCE [LARGE SCALE GENOMIC DNA]</scope>
    <source>
        <strain evidence="2 3">12-1054</strain>
    </source>
</reference>
<proteinExistence type="predicted"/>
<accession>A0A1Y2EXX2</accession>
<protein>
    <submittedName>
        <fullName evidence="2">Uncharacterized protein</fullName>
    </submittedName>
</protein>
<dbReference type="AlphaFoldDB" id="A0A1Y2EXX2"/>
<dbReference type="GeneID" id="63786703"/>
<dbReference type="EMBL" id="MCFI01000024">
    <property type="protein sequence ID" value="ORY76084.1"/>
    <property type="molecule type" value="Genomic_DNA"/>
</dbReference>